<comment type="subcellular location">
    <subcellularLocation>
        <location evidence="2">Nucleus</location>
    </subcellularLocation>
</comment>
<evidence type="ECO:0000256" key="5">
    <source>
        <dbReference type="ARBA" id="ARBA00022723"/>
    </source>
</evidence>
<dbReference type="GO" id="GO:0005634">
    <property type="term" value="C:nucleus"/>
    <property type="evidence" value="ECO:0007669"/>
    <property type="project" value="UniProtKB-SubCell"/>
</dbReference>
<feature type="non-terminal residue" evidence="9">
    <location>
        <position position="1"/>
    </location>
</feature>
<dbReference type="OrthoDB" id="6606225at2759"/>
<protein>
    <submittedName>
        <fullName evidence="9">Putative nuclease HARBI1</fullName>
    </submittedName>
</protein>
<organism evidence="9 10">
    <name type="scientific">Aphis craccivora</name>
    <name type="common">Cowpea aphid</name>
    <dbReference type="NCBI Taxonomy" id="307492"/>
    <lineage>
        <taxon>Eukaryota</taxon>
        <taxon>Metazoa</taxon>
        <taxon>Ecdysozoa</taxon>
        <taxon>Arthropoda</taxon>
        <taxon>Hexapoda</taxon>
        <taxon>Insecta</taxon>
        <taxon>Pterygota</taxon>
        <taxon>Neoptera</taxon>
        <taxon>Paraneoptera</taxon>
        <taxon>Hemiptera</taxon>
        <taxon>Sternorrhyncha</taxon>
        <taxon>Aphidomorpha</taxon>
        <taxon>Aphidoidea</taxon>
        <taxon>Aphididae</taxon>
        <taxon>Aphidini</taxon>
        <taxon>Aphis</taxon>
        <taxon>Aphis</taxon>
    </lineage>
</organism>
<evidence type="ECO:0000259" key="8">
    <source>
        <dbReference type="Pfam" id="PF13359"/>
    </source>
</evidence>
<keyword evidence="4" id="KW-0540">Nuclease</keyword>
<gene>
    <name evidence="9" type="ORF">FWK35_00034500</name>
</gene>
<sequence length="255" mass="29861">YQLPVGNSNLAIVSQPTVSRAIDEVVNALNQPEIFKYWVKYPSTLIELRQTREKFNTKYNFPGIVGIIDCTHIGIFPPKTDDPVHPDYIYVNRKNYHSINVQLVCDSDMKIINVSALFPGSVNDAYIWNNSLLEPTLRRIYNYNPEGFYLLGDSGYPLRPWLMTPLMQYQPNTPEERYNRRFKHVRSLIERYIGLLKMRFRHNNVQFQNDEDGNVEEVDLGIFGVDDNERQDIQGLNEDLVAGRRMQHRVIRYFA</sequence>
<dbReference type="InterPro" id="IPR045249">
    <property type="entry name" value="HARBI1-like"/>
</dbReference>
<reference evidence="9 10" key="1">
    <citation type="submission" date="2019-08" db="EMBL/GenBank/DDBJ databases">
        <title>Whole genome of Aphis craccivora.</title>
        <authorList>
            <person name="Voronova N.V."/>
            <person name="Shulinski R.S."/>
            <person name="Bandarenka Y.V."/>
            <person name="Zhorov D.G."/>
            <person name="Warner D."/>
        </authorList>
    </citation>
    <scope>NUCLEOTIDE SEQUENCE [LARGE SCALE GENOMIC DNA]</scope>
    <source>
        <strain evidence="9">180601</strain>
        <tissue evidence="9">Whole Body</tissue>
    </source>
</reference>
<keyword evidence="5" id="KW-0479">Metal-binding</keyword>
<comment type="similarity">
    <text evidence="3">Belongs to the HARBI1 family.</text>
</comment>
<name>A0A6G0VIK6_APHCR</name>
<dbReference type="GO" id="GO:0016787">
    <property type="term" value="F:hydrolase activity"/>
    <property type="evidence" value="ECO:0007669"/>
    <property type="project" value="UniProtKB-KW"/>
</dbReference>
<dbReference type="Pfam" id="PF13359">
    <property type="entry name" value="DDE_Tnp_4"/>
    <property type="match status" value="1"/>
</dbReference>
<evidence type="ECO:0000313" key="9">
    <source>
        <dbReference type="EMBL" id="KAF0688451.1"/>
    </source>
</evidence>
<dbReference type="PANTHER" id="PTHR22930:SF289">
    <property type="entry name" value="DDE TNP4 DOMAIN-CONTAINING PROTEIN-RELATED"/>
    <property type="match status" value="1"/>
</dbReference>
<evidence type="ECO:0000313" key="10">
    <source>
        <dbReference type="Proteomes" id="UP000478052"/>
    </source>
</evidence>
<evidence type="ECO:0000256" key="6">
    <source>
        <dbReference type="ARBA" id="ARBA00022801"/>
    </source>
</evidence>
<keyword evidence="7" id="KW-0539">Nucleus</keyword>
<dbReference type="InterPro" id="IPR027806">
    <property type="entry name" value="HARBI1_dom"/>
</dbReference>
<evidence type="ECO:0000256" key="1">
    <source>
        <dbReference type="ARBA" id="ARBA00001968"/>
    </source>
</evidence>
<dbReference type="AlphaFoldDB" id="A0A6G0VIK6"/>
<proteinExistence type="inferred from homology"/>
<dbReference type="Proteomes" id="UP000478052">
    <property type="component" value="Unassembled WGS sequence"/>
</dbReference>
<feature type="domain" description="DDE Tnp4" evidence="8">
    <location>
        <begin position="68"/>
        <end position="210"/>
    </location>
</feature>
<dbReference type="GO" id="GO:0004518">
    <property type="term" value="F:nuclease activity"/>
    <property type="evidence" value="ECO:0007669"/>
    <property type="project" value="UniProtKB-KW"/>
</dbReference>
<dbReference type="GO" id="GO:0046872">
    <property type="term" value="F:metal ion binding"/>
    <property type="evidence" value="ECO:0007669"/>
    <property type="project" value="UniProtKB-KW"/>
</dbReference>
<accession>A0A6G0VIK6</accession>
<dbReference type="PANTHER" id="PTHR22930">
    <property type="match status" value="1"/>
</dbReference>
<evidence type="ECO:0000256" key="7">
    <source>
        <dbReference type="ARBA" id="ARBA00023242"/>
    </source>
</evidence>
<comment type="cofactor">
    <cofactor evidence="1">
        <name>a divalent metal cation</name>
        <dbReference type="ChEBI" id="CHEBI:60240"/>
    </cofactor>
</comment>
<dbReference type="EMBL" id="VUJU01016606">
    <property type="protein sequence ID" value="KAF0688451.1"/>
    <property type="molecule type" value="Genomic_DNA"/>
</dbReference>
<evidence type="ECO:0000256" key="3">
    <source>
        <dbReference type="ARBA" id="ARBA00006958"/>
    </source>
</evidence>
<comment type="caution">
    <text evidence="9">The sequence shown here is derived from an EMBL/GenBank/DDBJ whole genome shotgun (WGS) entry which is preliminary data.</text>
</comment>
<keyword evidence="6" id="KW-0378">Hydrolase</keyword>
<evidence type="ECO:0000256" key="4">
    <source>
        <dbReference type="ARBA" id="ARBA00022722"/>
    </source>
</evidence>
<keyword evidence="10" id="KW-1185">Reference proteome</keyword>
<evidence type="ECO:0000256" key="2">
    <source>
        <dbReference type="ARBA" id="ARBA00004123"/>
    </source>
</evidence>